<dbReference type="Proteomes" id="UP000023795">
    <property type="component" value="Unassembled WGS sequence"/>
</dbReference>
<protein>
    <recommendedName>
        <fullName evidence="6">SH3 domain protein</fullName>
    </recommendedName>
</protein>
<dbReference type="EMBL" id="ANIN01000002">
    <property type="protein sequence ID" value="ELA08387.1"/>
    <property type="molecule type" value="Genomic_DNA"/>
</dbReference>
<evidence type="ECO:0000256" key="2">
    <source>
        <dbReference type="SAM" id="Phobius"/>
    </source>
</evidence>
<dbReference type="PATRIC" id="fig|1230338.3.peg.1597"/>
<evidence type="ECO:0000256" key="3">
    <source>
        <dbReference type="SAM" id="SignalP"/>
    </source>
</evidence>
<keyword evidence="2" id="KW-0472">Membrane</keyword>
<sequence length="121" mass="12985">MKLLKTALLSTILLISDSQAEVSVTVNSPIASTTTQAANPNAPTLAQMTKPSDSQLSQANQQLLAKNTELQREIDSLNAQVGVLTHDFSGQLFIYGAFTALLSFIAGAMLSFFVLGRKRGW</sequence>
<keyword evidence="3" id="KW-0732">Signal</keyword>
<evidence type="ECO:0000256" key="1">
    <source>
        <dbReference type="SAM" id="Coils"/>
    </source>
</evidence>
<evidence type="ECO:0000313" key="5">
    <source>
        <dbReference type="Proteomes" id="UP000023795"/>
    </source>
</evidence>
<evidence type="ECO:0000313" key="4">
    <source>
        <dbReference type="EMBL" id="ELA08387.1"/>
    </source>
</evidence>
<gene>
    <name evidence="4" type="ORF">MOMA_07496</name>
</gene>
<keyword evidence="1" id="KW-0175">Coiled coil</keyword>
<accession>L2F5S8</accession>
<organism evidence="4 5">
    <name type="scientific">Moraxella macacae 0408225</name>
    <dbReference type="NCBI Taxonomy" id="1230338"/>
    <lineage>
        <taxon>Bacteria</taxon>
        <taxon>Pseudomonadati</taxon>
        <taxon>Pseudomonadota</taxon>
        <taxon>Gammaproteobacteria</taxon>
        <taxon>Moraxellales</taxon>
        <taxon>Moraxellaceae</taxon>
        <taxon>Moraxella</taxon>
    </lineage>
</organism>
<comment type="caution">
    <text evidence="4">The sequence shown here is derived from an EMBL/GenBank/DDBJ whole genome shotgun (WGS) entry which is preliminary data.</text>
</comment>
<evidence type="ECO:0008006" key="6">
    <source>
        <dbReference type="Google" id="ProtNLM"/>
    </source>
</evidence>
<dbReference type="STRING" id="1230338.MOMA_07496"/>
<feature type="chain" id="PRO_5003957959" description="SH3 domain protein" evidence="3">
    <location>
        <begin position="21"/>
        <end position="121"/>
    </location>
</feature>
<reference evidence="4 5" key="1">
    <citation type="journal article" date="2013" name="Genome Announc.">
        <title>Genome Sequence of Moraxella macacae 0408225, a Novel Bacterial Species Isolated from a Cynomolgus Macaque with Epistaxis.</title>
        <authorList>
            <person name="Ladner J.T."/>
            <person name="Whitehouse C.A."/>
            <person name="Koroleva G.I."/>
            <person name="Palacios G.F."/>
        </authorList>
    </citation>
    <scope>NUCLEOTIDE SEQUENCE [LARGE SCALE GENOMIC DNA]</scope>
    <source>
        <strain evidence="4 5">0408225</strain>
    </source>
</reference>
<dbReference type="RefSeq" id="WP_009501940.1">
    <property type="nucleotide sequence ID" value="NZ_ANIN01000002.1"/>
</dbReference>
<name>L2F5S8_9GAMM</name>
<dbReference type="AlphaFoldDB" id="L2F5S8"/>
<feature type="signal peptide" evidence="3">
    <location>
        <begin position="1"/>
        <end position="20"/>
    </location>
</feature>
<keyword evidence="5" id="KW-1185">Reference proteome</keyword>
<feature type="transmembrane region" description="Helical" evidence="2">
    <location>
        <begin position="92"/>
        <end position="115"/>
    </location>
</feature>
<dbReference type="OrthoDB" id="6650276at2"/>
<keyword evidence="2" id="KW-1133">Transmembrane helix</keyword>
<keyword evidence="2" id="KW-0812">Transmembrane</keyword>
<proteinExistence type="predicted"/>
<feature type="coiled-coil region" evidence="1">
    <location>
        <begin position="53"/>
        <end position="87"/>
    </location>
</feature>